<dbReference type="SUPFAM" id="SSF52047">
    <property type="entry name" value="RNI-like"/>
    <property type="match status" value="1"/>
</dbReference>
<dbReference type="AlphaFoldDB" id="A0A1Y1HNX5"/>
<gene>
    <name evidence="3" type="ORF">KFL_000200410</name>
</gene>
<dbReference type="InterPro" id="IPR001611">
    <property type="entry name" value="Leu-rich_rpt"/>
</dbReference>
<feature type="compositionally biased region" description="Basic and acidic residues" evidence="1">
    <location>
        <begin position="562"/>
        <end position="577"/>
    </location>
</feature>
<organism evidence="3 4">
    <name type="scientific">Klebsormidium nitens</name>
    <name type="common">Green alga</name>
    <name type="synonym">Ulothrix nitens</name>
    <dbReference type="NCBI Taxonomy" id="105231"/>
    <lineage>
        <taxon>Eukaryota</taxon>
        <taxon>Viridiplantae</taxon>
        <taxon>Streptophyta</taxon>
        <taxon>Klebsormidiophyceae</taxon>
        <taxon>Klebsormidiales</taxon>
        <taxon>Klebsormidiaceae</taxon>
        <taxon>Klebsormidium</taxon>
    </lineage>
</organism>
<sequence length="655" mass="72200">MAVSDSDDDDLPLSERRNSRRECIPLSELASQRKGAKSKEPSVPDAIAVASKPKKSTSSKIQASQKRAKMQPPSHVQGQGSSSGAPVRSSPRQRSARLSSENSPLTALPWEVQLKILREVCLENAAEAPRLVTVCSLWRQLEDEPSVWKRIDVPRGRRAVFDDSIVERYTSKGTWAELEKLNLKGTRISNKGLACLSECCPSLTDVNLADCKGVNSSGVLDWARKQSTLRALTLSRADHVVRDAIVKALVVERPEITYLRLKGCEKVGSVALRAIANGLPHLRVLDLTGAGLLRAKTIIPILLLQANCRDLEILRLSRFGHWWEPWANLEEGGAALRAWDAKVQSLQYRDEPRSHQERLAQSTDAPESSEAGSSGAKEKTVGFPKLRELRVSPNWRNSIATVRNWGSNFSSSSLTDSALWQILKGSPELRVLDIAGIASVSVRIMHAIPTRHLEVLDMAGAALLGTGGIEVAVERWGRSLTSLDVSHCANVRTLHAIHHCCRALRRLNVSYTAIGEDDLRAILSNERLMSVLTSVDASGCRSLPRDMRLPGDSDLDVLRERLGVEGRRSGRSKEKNAPRNGKSGRRKSRRGAEDDVSEGRPAKRQGSASKGGERRATGRERSKKRVRAFGEEEDSDDDSDYTPGKREPEDCYAWD</sequence>
<dbReference type="InterPro" id="IPR001810">
    <property type="entry name" value="F-box_dom"/>
</dbReference>
<dbReference type="PROSITE" id="PS50181">
    <property type="entry name" value="FBOX"/>
    <property type="match status" value="1"/>
</dbReference>
<dbReference type="InterPro" id="IPR036047">
    <property type="entry name" value="F-box-like_dom_sf"/>
</dbReference>
<dbReference type="EMBL" id="DF236969">
    <property type="protein sequence ID" value="GAQ78889.1"/>
    <property type="molecule type" value="Genomic_DNA"/>
</dbReference>
<dbReference type="GO" id="GO:0005737">
    <property type="term" value="C:cytoplasm"/>
    <property type="evidence" value="ECO:0000318"/>
    <property type="project" value="GO_Central"/>
</dbReference>
<feature type="region of interest" description="Disordered" evidence="1">
    <location>
        <begin position="349"/>
        <end position="379"/>
    </location>
</feature>
<dbReference type="OrthoDB" id="2095648at2759"/>
<feature type="compositionally biased region" description="Polar residues" evidence="1">
    <location>
        <begin position="74"/>
        <end position="102"/>
    </location>
</feature>
<reference evidence="3 4" key="1">
    <citation type="journal article" date="2014" name="Nat. Commun.">
        <title>Klebsormidium flaccidum genome reveals primary factors for plant terrestrial adaptation.</title>
        <authorList>
            <person name="Hori K."/>
            <person name="Maruyama F."/>
            <person name="Fujisawa T."/>
            <person name="Togashi T."/>
            <person name="Yamamoto N."/>
            <person name="Seo M."/>
            <person name="Sato S."/>
            <person name="Yamada T."/>
            <person name="Mori H."/>
            <person name="Tajima N."/>
            <person name="Moriyama T."/>
            <person name="Ikeuchi M."/>
            <person name="Watanabe M."/>
            <person name="Wada H."/>
            <person name="Kobayashi K."/>
            <person name="Saito M."/>
            <person name="Masuda T."/>
            <person name="Sasaki-Sekimoto Y."/>
            <person name="Mashiguchi K."/>
            <person name="Awai K."/>
            <person name="Shimojima M."/>
            <person name="Masuda S."/>
            <person name="Iwai M."/>
            <person name="Nobusawa T."/>
            <person name="Narise T."/>
            <person name="Kondo S."/>
            <person name="Saito H."/>
            <person name="Sato R."/>
            <person name="Murakawa M."/>
            <person name="Ihara Y."/>
            <person name="Oshima-Yamada Y."/>
            <person name="Ohtaka K."/>
            <person name="Satoh M."/>
            <person name="Sonobe K."/>
            <person name="Ishii M."/>
            <person name="Ohtani R."/>
            <person name="Kanamori-Sato M."/>
            <person name="Honoki R."/>
            <person name="Miyazaki D."/>
            <person name="Mochizuki H."/>
            <person name="Umetsu J."/>
            <person name="Higashi K."/>
            <person name="Shibata D."/>
            <person name="Kamiya Y."/>
            <person name="Sato N."/>
            <person name="Nakamura Y."/>
            <person name="Tabata S."/>
            <person name="Ida S."/>
            <person name="Kurokawa K."/>
            <person name="Ohta H."/>
        </authorList>
    </citation>
    <scope>NUCLEOTIDE SEQUENCE [LARGE SCALE GENOMIC DNA]</scope>
    <source>
        <strain evidence="3 4">NIES-2285</strain>
    </source>
</reference>
<dbReference type="SMART" id="SM00367">
    <property type="entry name" value="LRR_CC"/>
    <property type="match status" value="5"/>
</dbReference>
<dbReference type="PANTHER" id="PTHR13318">
    <property type="entry name" value="PARTNER OF PAIRED, ISOFORM B-RELATED"/>
    <property type="match status" value="1"/>
</dbReference>
<feature type="compositionally biased region" description="Basic and acidic residues" evidence="1">
    <location>
        <begin position="349"/>
        <end position="358"/>
    </location>
</feature>
<protein>
    <recommendedName>
        <fullName evidence="2">F-box domain-containing protein</fullName>
    </recommendedName>
</protein>
<feature type="compositionally biased region" description="Basic and acidic residues" evidence="1">
    <location>
        <begin position="590"/>
        <end position="601"/>
    </location>
</feature>
<dbReference type="SUPFAM" id="SSF81383">
    <property type="entry name" value="F-box domain"/>
    <property type="match status" value="1"/>
</dbReference>
<feature type="compositionally biased region" description="Acidic residues" evidence="1">
    <location>
        <begin position="1"/>
        <end position="12"/>
    </location>
</feature>
<evidence type="ECO:0000313" key="3">
    <source>
        <dbReference type="EMBL" id="GAQ78889.1"/>
    </source>
</evidence>
<evidence type="ECO:0000259" key="2">
    <source>
        <dbReference type="PROSITE" id="PS50181"/>
    </source>
</evidence>
<dbReference type="InterPro" id="IPR006553">
    <property type="entry name" value="Leu-rich_rpt_Cys-con_subtyp"/>
</dbReference>
<feature type="compositionally biased region" description="Basic and acidic residues" evidence="1">
    <location>
        <begin position="13"/>
        <end position="23"/>
    </location>
</feature>
<feature type="region of interest" description="Disordered" evidence="1">
    <location>
        <begin position="562"/>
        <end position="655"/>
    </location>
</feature>
<accession>A0A1Y1HNX5</accession>
<dbReference type="InterPro" id="IPR032675">
    <property type="entry name" value="LRR_dom_sf"/>
</dbReference>
<evidence type="ECO:0000256" key="1">
    <source>
        <dbReference type="SAM" id="MobiDB-lite"/>
    </source>
</evidence>
<feature type="region of interest" description="Disordered" evidence="1">
    <location>
        <begin position="1"/>
        <end position="102"/>
    </location>
</feature>
<name>A0A1Y1HNX5_KLENI</name>
<dbReference type="Proteomes" id="UP000054558">
    <property type="component" value="Unassembled WGS sequence"/>
</dbReference>
<dbReference type="STRING" id="105231.A0A1Y1HNX5"/>
<feature type="compositionally biased region" description="Basic and acidic residues" evidence="1">
    <location>
        <begin position="611"/>
        <end position="620"/>
    </location>
</feature>
<proteinExistence type="predicted"/>
<dbReference type="Pfam" id="PF13516">
    <property type="entry name" value="LRR_6"/>
    <property type="match status" value="1"/>
</dbReference>
<feature type="domain" description="F-box" evidence="2">
    <location>
        <begin position="102"/>
        <end position="151"/>
    </location>
</feature>
<dbReference type="OMA" id="ASAQSHM"/>
<evidence type="ECO:0000313" key="4">
    <source>
        <dbReference type="Proteomes" id="UP000054558"/>
    </source>
</evidence>
<dbReference type="Gene3D" id="3.80.10.10">
    <property type="entry name" value="Ribonuclease Inhibitor"/>
    <property type="match status" value="2"/>
</dbReference>
<keyword evidence="4" id="KW-1185">Reference proteome</keyword>
<feature type="compositionally biased region" description="Acidic residues" evidence="1">
    <location>
        <begin position="631"/>
        <end position="640"/>
    </location>
</feature>